<evidence type="ECO:0000313" key="6">
    <source>
        <dbReference type="Proteomes" id="UP000004690"/>
    </source>
</evidence>
<keyword evidence="3" id="KW-0812">Transmembrane</keyword>
<keyword evidence="3" id="KW-1133">Transmembrane helix</keyword>
<gene>
    <name evidence="5" type="ORF">JoomaDRAFT_1560</name>
</gene>
<dbReference type="InterPro" id="IPR004843">
    <property type="entry name" value="Calcineurin-like_PHP"/>
</dbReference>
<evidence type="ECO:0000256" key="3">
    <source>
        <dbReference type="SAM" id="Phobius"/>
    </source>
</evidence>
<dbReference type="AlphaFoldDB" id="I3C4N1"/>
<dbReference type="STRING" id="926559.JoomaDRAFT_1560"/>
<dbReference type="OrthoDB" id="9780884at2"/>
<name>I3C4N1_9FLAO</name>
<evidence type="ECO:0000256" key="1">
    <source>
        <dbReference type="ARBA" id="ARBA00022723"/>
    </source>
</evidence>
<dbReference type="GO" id="GO:0016020">
    <property type="term" value="C:membrane"/>
    <property type="evidence" value="ECO:0007669"/>
    <property type="project" value="GOC"/>
</dbReference>
<dbReference type="CDD" id="cd07385">
    <property type="entry name" value="MPP_YkuE_C"/>
    <property type="match status" value="1"/>
</dbReference>
<dbReference type="GO" id="GO:0046872">
    <property type="term" value="F:metal ion binding"/>
    <property type="evidence" value="ECO:0007669"/>
    <property type="project" value="UniProtKB-KW"/>
</dbReference>
<dbReference type="InterPro" id="IPR051158">
    <property type="entry name" value="Metallophosphoesterase_sf"/>
</dbReference>
<feature type="transmembrane region" description="Helical" evidence="3">
    <location>
        <begin position="5"/>
        <end position="23"/>
    </location>
</feature>
<dbReference type="Pfam" id="PF00149">
    <property type="entry name" value="Metallophos"/>
    <property type="match status" value="1"/>
</dbReference>
<dbReference type="GO" id="GO:0009245">
    <property type="term" value="P:lipid A biosynthetic process"/>
    <property type="evidence" value="ECO:0007669"/>
    <property type="project" value="TreeGrafter"/>
</dbReference>
<sequence>MSRFFIVLGIIYLIGAFYGFQAFRTLVKNPYLQIVYGIVFIAVLANVYLQFSHFDRSHGMTHKMGFAVGLFLAFMALGFSAGIFMLIEDVVRVFTWIFGKAFQSGEAASSGLPSRRRFMSQIAIGVAAVPFLSLLYGMYKGKYDYQVLKHTLEFDDLPDAFDGYTITQISDIHSGSFDDKEKVAYAVDLINKQESDVILFTGDLVNNVASEMHTWKDTFSKLNAKDGVYSVLGNHDYGDYADWPSEEAKKANLDELKQIQKDMGFNLLLNESRFLEKEGQRLALVGVENWGEGGFKKAGDLEKAIENIDKNDFKILMSHDPSHWQYQVVDHPYHYHLTLSGHTHGMQFGVEIPGWLKWSPVKYRYKYWAGVYEKAGQFINVNRGLGFIGYPGRVGIWPEVTVIKLKKKSKEIV</sequence>
<evidence type="ECO:0000256" key="2">
    <source>
        <dbReference type="ARBA" id="ARBA00022801"/>
    </source>
</evidence>
<dbReference type="HOGENOM" id="CLU_025443_6_0_10"/>
<keyword evidence="2 5" id="KW-0378">Hydrolase</keyword>
<keyword evidence="6" id="KW-1185">Reference proteome</keyword>
<evidence type="ECO:0000259" key="4">
    <source>
        <dbReference type="Pfam" id="PF00149"/>
    </source>
</evidence>
<dbReference type="RefSeq" id="WP_008611812.1">
    <property type="nucleotide sequence ID" value="NZ_JH651379.1"/>
</dbReference>
<keyword evidence="3" id="KW-0472">Membrane</keyword>
<organism evidence="5 6">
    <name type="scientific">Galbibacter orientalis DSM 19592</name>
    <dbReference type="NCBI Taxonomy" id="926559"/>
    <lineage>
        <taxon>Bacteria</taxon>
        <taxon>Pseudomonadati</taxon>
        <taxon>Bacteroidota</taxon>
        <taxon>Flavobacteriia</taxon>
        <taxon>Flavobacteriales</taxon>
        <taxon>Flavobacteriaceae</taxon>
        <taxon>Galbibacter</taxon>
    </lineage>
</organism>
<feature type="transmembrane region" description="Helical" evidence="3">
    <location>
        <begin position="35"/>
        <end position="54"/>
    </location>
</feature>
<protein>
    <submittedName>
        <fullName evidence="5">Putative phosphohydrolase</fullName>
    </submittedName>
</protein>
<dbReference type="GO" id="GO:0008758">
    <property type="term" value="F:UDP-2,3-diacylglucosamine hydrolase activity"/>
    <property type="evidence" value="ECO:0007669"/>
    <property type="project" value="TreeGrafter"/>
</dbReference>
<evidence type="ECO:0000313" key="5">
    <source>
        <dbReference type="EMBL" id="EIJ38574.1"/>
    </source>
</evidence>
<dbReference type="Gene3D" id="3.60.21.10">
    <property type="match status" value="1"/>
</dbReference>
<keyword evidence="1" id="KW-0479">Metal-binding</keyword>
<dbReference type="InterPro" id="IPR029052">
    <property type="entry name" value="Metallo-depent_PP-like"/>
</dbReference>
<feature type="domain" description="Calcineurin-like phosphoesterase" evidence="4">
    <location>
        <begin position="165"/>
        <end position="345"/>
    </location>
</feature>
<dbReference type="eggNOG" id="COG1408">
    <property type="taxonomic scope" value="Bacteria"/>
</dbReference>
<reference evidence="5 6" key="1">
    <citation type="submission" date="2012-02" db="EMBL/GenBank/DDBJ databases">
        <title>Improved High-Quality Draft genome of Joostella marina DSM 19592.</title>
        <authorList>
            <consortium name="US DOE Joint Genome Institute (JGI-PGF)"/>
            <person name="Lucas S."/>
            <person name="Copeland A."/>
            <person name="Lapidus A."/>
            <person name="Bruce D."/>
            <person name="Goodwin L."/>
            <person name="Pitluck S."/>
            <person name="Peters L."/>
            <person name="Chertkov O."/>
            <person name="Ovchinnikova G."/>
            <person name="Kyrpides N."/>
            <person name="Mavromatis K."/>
            <person name="Detter J.C."/>
            <person name="Han C."/>
            <person name="Land M."/>
            <person name="Hauser L."/>
            <person name="Markowitz V."/>
            <person name="Cheng J.-F."/>
            <person name="Hugenholtz P."/>
            <person name="Woyke T."/>
            <person name="Wu D."/>
            <person name="Tindall B."/>
            <person name="Brambilla E."/>
            <person name="Klenk H.-P."/>
            <person name="Eisen J.A."/>
        </authorList>
    </citation>
    <scope>NUCLEOTIDE SEQUENCE [LARGE SCALE GENOMIC DNA]</scope>
    <source>
        <strain evidence="5 6">DSM 19592</strain>
    </source>
</reference>
<dbReference type="Proteomes" id="UP000004690">
    <property type="component" value="Unassembled WGS sequence"/>
</dbReference>
<feature type="transmembrane region" description="Helical" evidence="3">
    <location>
        <begin position="118"/>
        <end position="139"/>
    </location>
</feature>
<dbReference type="PANTHER" id="PTHR31302">
    <property type="entry name" value="TRANSMEMBRANE PROTEIN WITH METALLOPHOSPHOESTERASE DOMAIN-RELATED"/>
    <property type="match status" value="1"/>
</dbReference>
<dbReference type="EMBL" id="JH651379">
    <property type="protein sequence ID" value="EIJ38574.1"/>
    <property type="molecule type" value="Genomic_DNA"/>
</dbReference>
<dbReference type="PANTHER" id="PTHR31302:SF31">
    <property type="entry name" value="PHOSPHODIESTERASE YAEI"/>
    <property type="match status" value="1"/>
</dbReference>
<feature type="transmembrane region" description="Helical" evidence="3">
    <location>
        <begin position="66"/>
        <end position="87"/>
    </location>
</feature>
<accession>I3C4N1</accession>
<proteinExistence type="predicted"/>
<dbReference type="SUPFAM" id="SSF56300">
    <property type="entry name" value="Metallo-dependent phosphatases"/>
    <property type="match status" value="1"/>
</dbReference>